<feature type="transmembrane region" description="Helical" evidence="6">
    <location>
        <begin position="248"/>
        <end position="269"/>
    </location>
</feature>
<dbReference type="InterPro" id="IPR036259">
    <property type="entry name" value="MFS_trans_sf"/>
</dbReference>
<keyword evidence="2" id="KW-1003">Cell membrane</keyword>
<dbReference type="InterPro" id="IPR020846">
    <property type="entry name" value="MFS_dom"/>
</dbReference>
<keyword evidence="4 6" id="KW-1133">Transmembrane helix</keyword>
<evidence type="ECO:0000256" key="5">
    <source>
        <dbReference type="ARBA" id="ARBA00023136"/>
    </source>
</evidence>
<feature type="transmembrane region" description="Helical" evidence="6">
    <location>
        <begin position="306"/>
        <end position="331"/>
    </location>
</feature>
<organism evidence="8 9">
    <name type="scientific">Amycolatopsis nalaikhensis</name>
    <dbReference type="NCBI Taxonomy" id="715472"/>
    <lineage>
        <taxon>Bacteria</taxon>
        <taxon>Bacillati</taxon>
        <taxon>Actinomycetota</taxon>
        <taxon>Actinomycetes</taxon>
        <taxon>Pseudonocardiales</taxon>
        <taxon>Pseudonocardiaceae</taxon>
        <taxon>Amycolatopsis</taxon>
    </lineage>
</organism>
<sequence>MTTTSTEPRSLVRAWAGVAAITASLFVFVTTELMPVGLLTPVSAGLSVSVGLAGMMVTLYGISAGVGVPFLVAWSRTVNRRALLAALLVVMAAGNLVTAVSPDFAILLAARLVTGFAHGVFWAIGVAMAMRLVPGEKASKAAAVVLSGMSIATVVGVPLGTFIESRTDWRTTFLIWSGLSLLVLVAVVLTLPSLPSHSAIPVREVFALPLKNGRLRVVMTTVALYVLGHFAAYTFIRPFMEQNAGVSPAWVTGLLIVFGVGGAVGNFVAGHTVTAHLRATFIVACTGLVASLLLVLLIGAGPAGLAVAVVLWGVSFGAANLCQVNMMLAAAPDTFEAAMSLNTMGYNISIALGALLGGLFATGFGTTGAVWFGVALTVAALLTAFGSHRDSSGSDHPREETHP</sequence>
<keyword evidence="3 6" id="KW-0812">Transmembrane</keyword>
<feature type="transmembrane region" description="Helical" evidence="6">
    <location>
        <begin position="370"/>
        <end position="388"/>
    </location>
</feature>
<keyword evidence="5 6" id="KW-0472">Membrane</keyword>
<dbReference type="Gene3D" id="1.20.1250.20">
    <property type="entry name" value="MFS general substrate transporter like domains"/>
    <property type="match status" value="2"/>
</dbReference>
<dbReference type="EMBL" id="CP127173">
    <property type="protein sequence ID" value="WIV56213.1"/>
    <property type="molecule type" value="Genomic_DNA"/>
</dbReference>
<comment type="subcellular location">
    <subcellularLocation>
        <location evidence="1">Cell membrane</location>
        <topology evidence="1">Multi-pass membrane protein</topology>
    </subcellularLocation>
</comment>
<feature type="domain" description="Major facilitator superfamily (MFS) profile" evidence="7">
    <location>
        <begin position="16"/>
        <end position="392"/>
    </location>
</feature>
<evidence type="ECO:0000313" key="9">
    <source>
        <dbReference type="Proteomes" id="UP001227101"/>
    </source>
</evidence>
<proteinExistence type="predicted"/>
<feature type="transmembrane region" description="Helical" evidence="6">
    <location>
        <begin position="281"/>
        <end position="300"/>
    </location>
</feature>
<dbReference type="Pfam" id="PF07690">
    <property type="entry name" value="MFS_1"/>
    <property type="match status" value="1"/>
</dbReference>
<feature type="transmembrane region" description="Helical" evidence="6">
    <location>
        <begin position="82"/>
        <end position="100"/>
    </location>
</feature>
<name>A0ABY8XKU0_9PSEU</name>
<evidence type="ECO:0000259" key="7">
    <source>
        <dbReference type="PROSITE" id="PS50850"/>
    </source>
</evidence>
<evidence type="ECO:0000256" key="2">
    <source>
        <dbReference type="ARBA" id="ARBA00022475"/>
    </source>
</evidence>
<evidence type="ECO:0000256" key="1">
    <source>
        <dbReference type="ARBA" id="ARBA00004651"/>
    </source>
</evidence>
<reference evidence="8 9" key="1">
    <citation type="submission" date="2023-06" db="EMBL/GenBank/DDBJ databases">
        <authorList>
            <person name="Oyuntsetseg B."/>
            <person name="Kim S.B."/>
        </authorList>
    </citation>
    <scope>NUCLEOTIDE SEQUENCE [LARGE SCALE GENOMIC DNA]</scope>
    <source>
        <strain evidence="8 9">2-2</strain>
    </source>
</reference>
<evidence type="ECO:0000256" key="6">
    <source>
        <dbReference type="SAM" id="Phobius"/>
    </source>
</evidence>
<feature type="transmembrane region" description="Helical" evidence="6">
    <location>
        <begin position="215"/>
        <end position="236"/>
    </location>
</feature>
<dbReference type="PANTHER" id="PTHR43124">
    <property type="entry name" value="PURINE EFFLUX PUMP PBUE"/>
    <property type="match status" value="1"/>
</dbReference>
<dbReference type="SUPFAM" id="SSF103473">
    <property type="entry name" value="MFS general substrate transporter"/>
    <property type="match status" value="1"/>
</dbReference>
<dbReference type="PANTHER" id="PTHR43124:SF3">
    <property type="entry name" value="CHLORAMPHENICOL EFFLUX PUMP RV0191"/>
    <property type="match status" value="1"/>
</dbReference>
<dbReference type="InterPro" id="IPR050189">
    <property type="entry name" value="MFS_Efflux_Transporters"/>
</dbReference>
<dbReference type="RefSeq" id="WP_285453302.1">
    <property type="nucleotide sequence ID" value="NZ_CP127173.1"/>
</dbReference>
<feature type="transmembrane region" description="Helical" evidence="6">
    <location>
        <begin position="50"/>
        <end position="75"/>
    </location>
</feature>
<feature type="transmembrane region" description="Helical" evidence="6">
    <location>
        <begin position="173"/>
        <end position="194"/>
    </location>
</feature>
<evidence type="ECO:0000256" key="3">
    <source>
        <dbReference type="ARBA" id="ARBA00022692"/>
    </source>
</evidence>
<feature type="transmembrane region" description="Helical" evidence="6">
    <location>
        <begin position="343"/>
        <end position="364"/>
    </location>
</feature>
<accession>A0ABY8XKU0</accession>
<evidence type="ECO:0000256" key="4">
    <source>
        <dbReference type="ARBA" id="ARBA00022989"/>
    </source>
</evidence>
<feature type="transmembrane region" description="Helical" evidence="6">
    <location>
        <begin position="106"/>
        <end position="129"/>
    </location>
</feature>
<protein>
    <submittedName>
        <fullName evidence="8">MFS transporter</fullName>
    </submittedName>
</protein>
<gene>
    <name evidence="8" type="ORF">QP939_46700</name>
</gene>
<evidence type="ECO:0000313" key="8">
    <source>
        <dbReference type="EMBL" id="WIV56213.1"/>
    </source>
</evidence>
<keyword evidence="9" id="KW-1185">Reference proteome</keyword>
<dbReference type="CDD" id="cd17324">
    <property type="entry name" value="MFS_NepI_like"/>
    <property type="match status" value="1"/>
</dbReference>
<dbReference type="Proteomes" id="UP001227101">
    <property type="component" value="Chromosome"/>
</dbReference>
<feature type="transmembrane region" description="Helical" evidence="6">
    <location>
        <begin position="141"/>
        <end position="161"/>
    </location>
</feature>
<dbReference type="PROSITE" id="PS50850">
    <property type="entry name" value="MFS"/>
    <property type="match status" value="1"/>
</dbReference>
<dbReference type="InterPro" id="IPR011701">
    <property type="entry name" value="MFS"/>
</dbReference>
<feature type="transmembrane region" description="Helical" evidence="6">
    <location>
        <begin position="12"/>
        <end position="30"/>
    </location>
</feature>